<evidence type="ECO:0000313" key="2">
    <source>
        <dbReference type="EnsemblPlants" id="QL10p001216:mrna"/>
    </source>
</evidence>
<dbReference type="Gramene" id="QL10p001216:mrna">
    <property type="protein sequence ID" value="QL10p001216:mrna"/>
    <property type="gene ID" value="QL10p001216"/>
</dbReference>
<reference evidence="2" key="2">
    <citation type="submission" date="2021-01" db="UniProtKB">
        <authorList>
            <consortium name="EnsemblPlants"/>
        </authorList>
    </citation>
    <scope>IDENTIFICATION</scope>
</reference>
<dbReference type="AlphaFoldDB" id="A0A7N2MMA7"/>
<feature type="region of interest" description="Disordered" evidence="1">
    <location>
        <begin position="67"/>
        <end position="87"/>
    </location>
</feature>
<feature type="compositionally biased region" description="Pro residues" evidence="1">
    <location>
        <begin position="72"/>
        <end position="87"/>
    </location>
</feature>
<proteinExistence type="predicted"/>
<protein>
    <submittedName>
        <fullName evidence="2">Uncharacterized protein</fullName>
    </submittedName>
</protein>
<organism evidence="2 3">
    <name type="scientific">Quercus lobata</name>
    <name type="common">Valley oak</name>
    <dbReference type="NCBI Taxonomy" id="97700"/>
    <lineage>
        <taxon>Eukaryota</taxon>
        <taxon>Viridiplantae</taxon>
        <taxon>Streptophyta</taxon>
        <taxon>Embryophyta</taxon>
        <taxon>Tracheophyta</taxon>
        <taxon>Spermatophyta</taxon>
        <taxon>Magnoliopsida</taxon>
        <taxon>eudicotyledons</taxon>
        <taxon>Gunneridae</taxon>
        <taxon>Pentapetalae</taxon>
        <taxon>rosids</taxon>
        <taxon>fabids</taxon>
        <taxon>Fagales</taxon>
        <taxon>Fagaceae</taxon>
        <taxon>Quercus</taxon>
    </lineage>
</organism>
<evidence type="ECO:0000313" key="3">
    <source>
        <dbReference type="Proteomes" id="UP000594261"/>
    </source>
</evidence>
<reference evidence="2 3" key="1">
    <citation type="journal article" date="2016" name="G3 (Bethesda)">
        <title>First Draft Assembly and Annotation of the Genome of a California Endemic Oak Quercus lobata Nee (Fagaceae).</title>
        <authorList>
            <person name="Sork V.L."/>
            <person name="Fitz-Gibbon S.T."/>
            <person name="Puiu D."/>
            <person name="Crepeau M."/>
            <person name="Gugger P.F."/>
            <person name="Sherman R."/>
            <person name="Stevens K."/>
            <person name="Langley C.H."/>
            <person name="Pellegrini M."/>
            <person name="Salzberg S.L."/>
        </authorList>
    </citation>
    <scope>NUCLEOTIDE SEQUENCE [LARGE SCALE GENOMIC DNA]</scope>
    <source>
        <strain evidence="2 3">cv. SW786</strain>
    </source>
</reference>
<dbReference type="Proteomes" id="UP000594261">
    <property type="component" value="Chromosome 10"/>
</dbReference>
<dbReference type="InParanoid" id="A0A7N2MMA7"/>
<sequence length="87" mass="9610">MMGFEVKRCLLVGFLVLNTLFVAWSLFSTGEKMEKLPHDHARDHEELFGAVIIKQGKGPPINLAKLVQQRPPESPPPSPIVPTGPKP</sequence>
<dbReference type="EnsemblPlants" id="QL10p001216:mrna">
    <property type="protein sequence ID" value="QL10p001216:mrna"/>
    <property type="gene ID" value="QL10p001216"/>
</dbReference>
<keyword evidence="3" id="KW-1185">Reference proteome</keyword>
<dbReference type="EMBL" id="LRBV02000010">
    <property type="status" value="NOT_ANNOTATED_CDS"/>
    <property type="molecule type" value="Genomic_DNA"/>
</dbReference>
<name>A0A7N2MMA7_QUELO</name>
<accession>A0A7N2MMA7</accession>
<evidence type="ECO:0000256" key="1">
    <source>
        <dbReference type="SAM" id="MobiDB-lite"/>
    </source>
</evidence>